<dbReference type="InterPro" id="IPR036397">
    <property type="entry name" value="RNaseH_sf"/>
</dbReference>
<comment type="caution">
    <text evidence="3">The sequence shown here is derived from an EMBL/GenBank/DDBJ whole genome shotgun (WGS) entry which is preliminary data.</text>
</comment>
<dbReference type="OrthoDB" id="9803913at2"/>
<dbReference type="PANTHER" id="PTHR30231:SF42">
    <property type="entry name" value="EXONUCLEASE"/>
    <property type="match status" value="1"/>
</dbReference>
<proteinExistence type="predicted"/>
<keyword evidence="1" id="KW-0269">Exonuclease</keyword>
<dbReference type="GO" id="GO:0005829">
    <property type="term" value="C:cytosol"/>
    <property type="evidence" value="ECO:0007669"/>
    <property type="project" value="TreeGrafter"/>
</dbReference>
<dbReference type="RefSeq" id="WP_100363820.1">
    <property type="nucleotide sequence ID" value="NZ_PGFF01000001.1"/>
</dbReference>
<dbReference type="CDD" id="cd06130">
    <property type="entry name" value="DNA_pol_III_epsilon_like"/>
    <property type="match status" value="1"/>
</dbReference>
<sequence>MPLDFTAIDFETANNSPASACSVGMVKVRDGRVVDEAQWLIRPTFGGFSMWNTRIHGITEDDVIDAATWAEQLDDLVSFAENDHLVAHNAGFDMGVIRAACDAHLLPTPGYNYLCTLQLARKTYHLDSYRLPVVAMAAGFEDFSHHDALEDARACAAIAVHAARRHDAPDVTGLVDLARLKLGTIGTVATPLGAAVPTFV</sequence>
<feature type="domain" description="Exonuclease" evidence="2">
    <location>
        <begin position="4"/>
        <end position="168"/>
    </location>
</feature>
<dbReference type="SMART" id="SM00479">
    <property type="entry name" value="EXOIII"/>
    <property type="match status" value="1"/>
</dbReference>
<dbReference type="AlphaFoldDB" id="A0A2M9CI10"/>
<keyword evidence="1" id="KW-0378">Hydrolase</keyword>
<evidence type="ECO:0000259" key="2">
    <source>
        <dbReference type="SMART" id="SM00479"/>
    </source>
</evidence>
<dbReference type="GO" id="GO:0003676">
    <property type="term" value="F:nucleic acid binding"/>
    <property type="evidence" value="ECO:0007669"/>
    <property type="project" value="InterPro"/>
</dbReference>
<organism evidence="3 4">
    <name type="scientific">Diaminobutyricimonas aerilata</name>
    <dbReference type="NCBI Taxonomy" id="1162967"/>
    <lineage>
        <taxon>Bacteria</taxon>
        <taxon>Bacillati</taxon>
        <taxon>Actinomycetota</taxon>
        <taxon>Actinomycetes</taxon>
        <taxon>Micrococcales</taxon>
        <taxon>Microbacteriaceae</taxon>
        <taxon>Diaminobutyricimonas</taxon>
    </lineage>
</organism>
<dbReference type="EMBL" id="PGFF01000001">
    <property type="protein sequence ID" value="PJJ71527.1"/>
    <property type="molecule type" value="Genomic_DNA"/>
</dbReference>
<dbReference type="GO" id="GO:0008408">
    <property type="term" value="F:3'-5' exonuclease activity"/>
    <property type="evidence" value="ECO:0007669"/>
    <property type="project" value="TreeGrafter"/>
</dbReference>
<dbReference type="Proteomes" id="UP000228758">
    <property type="component" value="Unassembled WGS sequence"/>
</dbReference>
<reference evidence="3 4" key="1">
    <citation type="submission" date="2017-11" db="EMBL/GenBank/DDBJ databases">
        <title>Genomic Encyclopedia of Archaeal and Bacterial Type Strains, Phase II (KMG-II): From Individual Species to Whole Genera.</title>
        <authorList>
            <person name="Goeker M."/>
        </authorList>
    </citation>
    <scope>NUCLEOTIDE SEQUENCE [LARGE SCALE GENOMIC DNA]</scope>
    <source>
        <strain evidence="3 4">DSM 27393</strain>
    </source>
</reference>
<evidence type="ECO:0000313" key="3">
    <source>
        <dbReference type="EMBL" id="PJJ71527.1"/>
    </source>
</evidence>
<dbReference type="InterPro" id="IPR012337">
    <property type="entry name" value="RNaseH-like_sf"/>
</dbReference>
<dbReference type="InterPro" id="IPR013520">
    <property type="entry name" value="Ribonucl_H"/>
</dbReference>
<evidence type="ECO:0000313" key="4">
    <source>
        <dbReference type="Proteomes" id="UP000228758"/>
    </source>
</evidence>
<dbReference type="Gene3D" id="3.30.420.10">
    <property type="entry name" value="Ribonuclease H-like superfamily/Ribonuclease H"/>
    <property type="match status" value="1"/>
</dbReference>
<protein>
    <submittedName>
        <fullName evidence="3">DNA polymerase-3 subunit epsilon</fullName>
    </submittedName>
</protein>
<dbReference type="Pfam" id="PF00929">
    <property type="entry name" value="RNase_T"/>
    <property type="match status" value="1"/>
</dbReference>
<keyword evidence="1" id="KW-0540">Nuclease</keyword>
<gene>
    <name evidence="3" type="ORF">CLV46_1076</name>
</gene>
<name>A0A2M9CI10_9MICO</name>
<dbReference type="SUPFAM" id="SSF53098">
    <property type="entry name" value="Ribonuclease H-like"/>
    <property type="match status" value="1"/>
</dbReference>
<evidence type="ECO:0000256" key="1">
    <source>
        <dbReference type="ARBA" id="ARBA00022839"/>
    </source>
</evidence>
<keyword evidence="4" id="KW-1185">Reference proteome</keyword>
<accession>A0A2M9CI10</accession>
<dbReference type="FunFam" id="3.30.420.10:FF:000045">
    <property type="entry name" value="3'-5' exonuclease DinG"/>
    <property type="match status" value="1"/>
</dbReference>
<dbReference type="PANTHER" id="PTHR30231">
    <property type="entry name" value="DNA POLYMERASE III SUBUNIT EPSILON"/>
    <property type="match status" value="1"/>
</dbReference>